<feature type="non-terminal residue" evidence="1">
    <location>
        <position position="1"/>
    </location>
</feature>
<keyword evidence="2" id="KW-1185">Reference proteome</keyword>
<dbReference type="AlphaFoldDB" id="A0A3M7PZN9"/>
<dbReference type="Proteomes" id="UP000276133">
    <property type="component" value="Unassembled WGS sequence"/>
</dbReference>
<sequence length="92" mass="10917">LVQRYIFEFNIAFADFTFRFNKFKLYLTKSIEIDAIIRFKFLDNKERNTCFTIFMLLCNQSISTLSCGTEDVSVATIYRTCFVPSELKLWNL</sequence>
<gene>
    <name evidence="1" type="ORF">BpHYR1_020488</name>
</gene>
<evidence type="ECO:0000313" key="2">
    <source>
        <dbReference type="Proteomes" id="UP000276133"/>
    </source>
</evidence>
<proteinExistence type="predicted"/>
<organism evidence="1 2">
    <name type="scientific">Brachionus plicatilis</name>
    <name type="common">Marine rotifer</name>
    <name type="synonym">Brachionus muelleri</name>
    <dbReference type="NCBI Taxonomy" id="10195"/>
    <lineage>
        <taxon>Eukaryota</taxon>
        <taxon>Metazoa</taxon>
        <taxon>Spiralia</taxon>
        <taxon>Gnathifera</taxon>
        <taxon>Rotifera</taxon>
        <taxon>Eurotatoria</taxon>
        <taxon>Monogononta</taxon>
        <taxon>Pseudotrocha</taxon>
        <taxon>Ploima</taxon>
        <taxon>Brachionidae</taxon>
        <taxon>Brachionus</taxon>
    </lineage>
</organism>
<dbReference type="EMBL" id="REGN01008013">
    <property type="protein sequence ID" value="RNA04652.1"/>
    <property type="molecule type" value="Genomic_DNA"/>
</dbReference>
<comment type="caution">
    <text evidence="1">The sequence shown here is derived from an EMBL/GenBank/DDBJ whole genome shotgun (WGS) entry which is preliminary data.</text>
</comment>
<evidence type="ECO:0000313" key="1">
    <source>
        <dbReference type="EMBL" id="RNA04652.1"/>
    </source>
</evidence>
<reference evidence="1 2" key="1">
    <citation type="journal article" date="2018" name="Sci. Rep.">
        <title>Genomic signatures of local adaptation to the degree of environmental predictability in rotifers.</title>
        <authorList>
            <person name="Franch-Gras L."/>
            <person name="Hahn C."/>
            <person name="Garcia-Roger E.M."/>
            <person name="Carmona M.J."/>
            <person name="Serra M."/>
            <person name="Gomez A."/>
        </authorList>
    </citation>
    <scope>NUCLEOTIDE SEQUENCE [LARGE SCALE GENOMIC DNA]</scope>
    <source>
        <strain evidence="1">HYR1</strain>
    </source>
</reference>
<protein>
    <submittedName>
        <fullName evidence="1">Uncharacterized protein</fullName>
    </submittedName>
</protein>
<accession>A0A3M7PZN9</accession>
<name>A0A3M7PZN9_BRAPC</name>